<feature type="region of interest" description="Disordered" evidence="8">
    <location>
        <begin position="319"/>
        <end position="339"/>
    </location>
</feature>
<sequence>MERVAKLPATTSDAVTSKIKSPPQKELTQSGPCANLPECYVRLVDISKTNQCSLCGKSFLNAEETKKHMDNIHTKKNSAVSPDQFSTKPSGEETPNEDSEIKAKYKCPLCPRLFKYSYNRVDGKYRCPLCNTLFTLSSNRYRHVKALCLKECLSRLAKQKTNPGINVEQKETEPKTEPKESQQKKQAPVTGADPKTFPRYKCNLCPAAFCHPSGKYKHMKKHENMDNVIPADSNDGLVLKCNFCEKGFSTSQSLKKHEHSHRGERPYRCLDCGKGFKKRAHLFGHKIVHQRRIQCTVCRKILPTVGELIQHRSTHLKRGIENKAPQLEERTPLKPHQSLESVKEQSGLKQLQCSLCKEVFDDAQVLRKHCLTHISGSSSHQCPFCKHNFNNRRYLLRHMIKHTGDKPYSCENCGKQFYRDLHVTVKSDTKTKRPYNCLYCPRSFCKKNRLKNHHHAHKVNSLLLCSRCGQYFGFRKLNQHQKNCGEMTDLINGSHNGTSQINQNGNTIPVQSSTTNMLKFKCPHCPQRFRYRSLFFRHLVSHTGVQPYVCMHCGQRFGTQTMCLQHEAFCDGVYKERPSKVKSPASTKLPNMPTLRESTQKPQAEGEAEYKCKFCTKTFMKSRNLRHHILTHNEVKPYRCKACGSSFAHERSLKKHKK</sequence>
<dbReference type="PANTHER" id="PTHR24376">
    <property type="entry name" value="ZINC FINGER PROTEIN"/>
    <property type="match status" value="1"/>
</dbReference>
<dbReference type="Proteomes" id="UP000265040">
    <property type="component" value="Chromosome 16"/>
</dbReference>
<keyword evidence="2" id="KW-0479">Metal-binding</keyword>
<accession>A0AAQ6IMP7</accession>
<dbReference type="GO" id="GO:0008270">
    <property type="term" value="F:zinc ion binding"/>
    <property type="evidence" value="ECO:0007669"/>
    <property type="project" value="UniProtKB-KW"/>
</dbReference>
<evidence type="ECO:0000313" key="11">
    <source>
        <dbReference type="Proteomes" id="UP000265040"/>
    </source>
</evidence>
<evidence type="ECO:0000313" key="10">
    <source>
        <dbReference type="Ensembl" id="ENSATEP00000075007.1"/>
    </source>
</evidence>
<name>A0AAQ6IMP7_ANATE</name>
<feature type="region of interest" description="Disordered" evidence="8">
    <location>
        <begin position="72"/>
        <end position="98"/>
    </location>
</feature>
<feature type="compositionally biased region" description="Basic and acidic residues" evidence="8">
    <location>
        <begin position="168"/>
        <end position="183"/>
    </location>
</feature>
<feature type="domain" description="C2H2-type" evidence="9">
    <location>
        <begin position="380"/>
        <end position="407"/>
    </location>
</feature>
<dbReference type="SMART" id="SM00355">
    <property type="entry name" value="ZnF_C2H2"/>
    <property type="match status" value="13"/>
</dbReference>
<evidence type="ECO:0000259" key="9">
    <source>
        <dbReference type="PROSITE" id="PS50157"/>
    </source>
</evidence>
<dbReference type="GO" id="GO:0005634">
    <property type="term" value="C:nucleus"/>
    <property type="evidence" value="ECO:0007669"/>
    <property type="project" value="UniProtKB-SubCell"/>
</dbReference>
<dbReference type="AlphaFoldDB" id="A0AAQ6IMP7"/>
<feature type="region of interest" description="Disordered" evidence="8">
    <location>
        <begin position="581"/>
        <end position="602"/>
    </location>
</feature>
<feature type="domain" description="C2H2-type" evidence="9">
    <location>
        <begin position="239"/>
        <end position="266"/>
    </location>
</feature>
<feature type="compositionally biased region" description="Polar residues" evidence="8">
    <location>
        <begin position="9"/>
        <end position="19"/>
    </location>
</feature>
<evidence type="ECO:0000256" key="4">
    <source>
        <dbReference type="ARBA" id="ARBA00022771"/>
    </source>
</evidence>
<feature type="region of interest" description="Disordered" evidence="8">
    <location>
        <begin position="1"/>
        <end position="30"/>
    </location>
</feature>
<dbReference type="FunFam" id="3.30.160.60:FF:000100">
    <property type="entry name" value="Zinc finger 45-like"/>
    <property type="match status" value="1"/>
</dbReference>
<dbReference type="GeneTree" id="ENSGT00940000162287"/>
<evidence type="ECO:0000256" key="2">
    <source>
        <dbReference type="ARBA" id="ARBA00022723"/>
    </source>
</evidence>
<keyword evidence="4 7" id="KW-0863">Zinc-finger</keyword>
<dbReference type="InterPro" id="IPR013087">
    <property type="entry name" value="Znf_C2H2_type"/>
</dbReference>
<comment type="subcellular location">
    <subcellularLocation>
        <location evidence="1">Nucleus</location>
    </subcellularLocation>
</comment>
<keyword evidence="11" id="KW-1185">Reference proteome</keyword>
<reference evidence="10" key="3">
    <citation type="submission" date="2025-09" db="UniProtKB">
        <authorList>
            <consortium name="Ensembl"/>
        </authorList>
    </citation>
    <scope>IDENTIFICATION</scope>
</reference>
<dbReference type="PROSITE" id="PS00028">
    <property type="entry name" value="ZINC_FINGER_C2H2_1"/>
    <property type="match status" value="10"/>
</dbReference>
<proteinExistence type="predicted"/>
<dbReference type="Gene3D" id="3.30.160.60">
    <property type="entry name" value="Classic Zinc Finger"/>
    <property type="match status" value="10"/>
</dbReference>
<dbReference type="InterPro" id="IPR036236">
    <property type="entry name" value="Znf_C2H2_sf"/>
</dbReference>
<keyword evidence="5" id="KW-0862">Zinc</keyword>
<protein>
    <recommendedName>
        <fullName evidence="9">C2H2-type domain-containing protein</fullName>
    </recommendedName>
</protein>
<feature type="domain" description="C2H2-type" evidence="9">
    <location>
        <begin position="267"/>
        <end position="294"/>
    </location>
</feature>
<dbReference type="Ensembl" id="ENSATET00000077151.1">
    <property type="protein sequence ID" value="ENSATEP00000075007.1"/>
    <property type="gene ID" value="ENSATEG00000029393.2"/>
</dbReference>
<evidence type="ECO:0000256" key="8">
    <source>
        <dbReference type="SAM" id="MobiDB-lite"/>
    </source>
</evidence>
<dbReference type="Pfam" id="PF00096">
    <property type="entry name" value="zf-C2H2"/>
    <property type="match status" value="3"/>
</dbReference>
<keyword evidence="6" id="KW-0539">Nucleus</keyword>
<feature type="compositionally biased region" description="Basic and acidic residues" evidence="8">
    <location>
        <begin position="319"/>
        <end position="332"/>
    </location>
</feature>
<feature type="domain" description="C2H2-type" evidence="9">
    <location>
        <begin position="435"/>
        <end position="457"/>
    </location>
</feature>
<reference evidence="10 11" key="1">
    <citation type="submission" date="2021-04" db="EMBL/GenBank/DDBJ databases">
        <authorList>
            <consortium name="Wellcome Sanger Institute Data Sharing"/>
        </authorList>
    </citation>
    <scope>NUCLEOTIDE SEQUENCE [LARGE SCALE GENOMIC DNA]</scope>
</reference>
<feature type="domain" description="C2H2-type" evidence="9">
    <location>
        <begin position="200"/>
        <end position="227"/>
    </location>
</feature>
<evidence type="ECO:0000256" key="7">
    <source>
        <dbReference type="PROSITE-ProRule" id="PRU00042"/>
    </source>
</evidence>
<dbReference type="SUPFAM" id="SSF57667">
    <property type="entry name" value="beta-beta-alpha zinc fingers"/>
    <property type="match status" value="6"/>
</dbReference>
<dbReference type="PANTHER" id="PTHR24376:SF235">
    <property type="entry name" value="C2H2-TYPE DOMAIN-CONTAINING PROTEIN"/>
    <property type="match status" value="1"/>
</dbReference>
<feature type="domain" description="C2H2-type" evidence="9">
    <location>
        <begin position="638"/>
        <end position="658"/>
    </location>
</feature>
<feature type="compositionally biased region" description="Polar residues" evidence="8">
    <location>
        <begin position="77"/>
        <end position="89"/>
    </location>
</feature>
<feature type="domain" description="C2H2-type" evidence="9">
    <location>
        <begin position="520"/>
        <end position="547"/>
    </location>
</feature>
<feature type="domain" description="C2H2-type" evidence="9">
    <location>
        <begin position="610"/>
        <end position="637"/>
    </location>
</feature>
<evidence type="ECO:0000256" key="3">
    <source>
        <dbReference type="ARBA" id="ARBA00022737"/>
    </source>
</evidence>
<evidence type="ECO:0000256" key="5">
    <source>
        <dbReference type="ARBA" id="ARBA00022833"/>
    </source>
</evidence>
<feature type="region of interest" description="Disordered" evidence="8">
    <location>
        <begin position="163"/>
        <end position="192"/>
    </location>
</feature>
<reference evidence="10" key="2">
    <citation type="submission" date="2025-08" db="UniProtKB">
        <authorList>
            <consortium name="Ensembl"/>
        </authorList>
    </citation>
    <scope>IDENTIFICATION</scope>
</reference>
<dbReference type="PROSITE" id="PS50157">
    <property type="entry name" value="ZINC_FINGER_C2H2_2"/>
    <property type="match status" value="9"/>
</dbReference>
<evidence type="ECO:0000256" key="6">
    <source>
        <dbReference type="ARBA" id="ARBA00023242"/>
    </source>
</evidence>
<organism evidence="10 11">
    <name type="scientific">Anabas testudineus</name>
    <name type="common">Climbing perch</name>
    <name type="synonym">Anthias testudineus</name>
    <dbReference type="NCBI Taxonomy" id="64144"/>
    <lineage>
        <taxon>Eukaryota</taxon>
        <taxon>Metazoa</taxon>
        <taxon>Chordata</taxon>
        <taxon>Craniata</taxon>
        <taxon>Vertebrata</taxon>
        <taxon>Euteleostomi</taxon>
        <taxon>Actinopterygii</taxon>
        <taxon>Neopterygii</taxon>
        <taxon>Teleostei</taxon>
        <taxon>Neoteleostei</taxon>
        <taxon>Acanthomorphata</taxon>
        <taxon>Anabantaria</taxon>
        <taxon>Anabantiformes</taxon>
        <taxon>Anabantoidei</taxon>
        <taxon>Anabantidae</taxon>
        <taxon>Anabas</taxon>
    </lineage>
</organism>
<keyword evidence="3" id="KW-0677">Repeat</keyword>
<feature type="domain" description="C2H2-type" evidence="9">
    <location>
        <begin position="50"/>
        <end position="78"/>
    </location>
</feature>
<evidence type="ECO:0000256" key="1">
    <source>
        <dbReference type="ARBA" id="ARBA00004123"/>
    </source>
</evidence>